<comment type="caution">
    <text evidence="2">The sequence shown here is derived from an EMBL/GenBank/DDBJ whole genome shotgun (WGS) entry which is preliminary data.</text>
</comment>
<feature type="transmembrane region" description="Helical" evidence="1">
    <location>
        <begin position="104"/>
        <end position="123"/>
    </location>
</feature>
<dbReference type="AlphaFoldDB" id="A3VB96"/>
<keyword evidence="1" id="KW-0812">Transmembrane</keyword>
<sequence length="130" mass="13277">MTINIGRYTGLFTVFTVAIFFLPVLLGMPSATGFAIALPPLIAAVVEGNAFAKTNGARPAGRTAMEGSLCMTAFSFGVSLLLFGLGNVATGGQLFAELGGAPRVALGAVALVVIQFAFNRLGLRLAPQSA</sequence>
<feature type="transmembrane region" description="Helical" evidence="1">
    <location>
        <begin position="7"/>
        <end position="26"/>
    </location>
</feature>
<feature type="transmembrane region" description="Helical" evidence="1">
    <location>
        <begin position="64"/>
        <end position="84"/>
    </location>
</feature>
<keyword evidence="1" id="KW-0472">Membrane</keyword>
<gene>
    <name evidence="2" type="ORF">RB2654_16206</name>
</gene>
<dbReference type="RefSeq" id="WP_008333500.1">
    <property type="nucleotide sequence ID" value="NZ_CH902578.1"/>
</dbReference>
<reference evidence="2 3" key="1">
    <citation type="journal article" date="2010" name="J. Bacteriol.">
        <title>Genome sequences of Pelagibaca bermudensis HTCC2601T and Maritimibacter alkaliphilus HTCC2654T, the type strains of two marine Roseobacter genera.</title>
        <authorList>
            <person name="Thrash J.C."/>
            <person name="Cho J.C."/>
            <person name="Ferriera S."/>
            <person name="Johnson J."/>
            <person name="Vergin K.L."/>
            <person name="Giovannoni S.J."/>
        </authorList>
    </citation>
    <scope>NUCLEOTIDE SEQUENCE [LARGE SCALE GENOMIC DNA]</scope>
    <source>
        <strain evidence="2 3">HTCC2654</strain>
    </source>
</reference>
<feature type="transmembrane region" description="Helical" evidence="1">
    <location>
        <begin position="32"/>
        <end position="52"/>
    </location>
</feature>
<keyword evidence="3" id="KW-1185">Reference proteome</keyword>
<accession>A3VB96</accession>
<dbReference type="Proteomes" id="UP000002931">
    <property type="component" value="Unassembled WGS sequence"/>
</dbReference>
<evidence type="ECO:0000256" key="1">
    <source>
        <dbReference type="SAM" id="Phobius"/>
    </source>
</evidence>
<dbReference type="EMBL" id="AAMT01000002">
    <property type="protein sequence ID" value="EAQ14229.1"/>
    <property type="molecule type" value="Genomic_DNA"/>
</dbReference>
<organism evidence="2 3">
    <name type="scientific">Maritimibacter alkaliphilus HTCC2654</name>
    <dbReference type="NCBI Taxonomy" id="314271"/>
    <lineage>
        <taxon>Bacteria</taxon>
        <taxon>Pseudomonadati</taxon>
        <taxon>Pseudomonadota</taxon>
        <taxon>Alphaproteobacteria</taxon>
        <taxon>Rhodobacterales</taxon>
        <taxon>Roseobacteraceae</taxon>
        <taxon>Maritimibacter</taxon>
    </lineage>
</organism>
<dbReference type="NCBIfam" id="NF038216">
    <property type="entry name" value="ABZJ_00895_fam"/>
    <property type="match status" value="1"/>
</dbReference>
<dbReference type="STRING" id="314271.RB2654_16206"/>
<evidence type="ECO:0000313" key="2">
    <source>
        <dbReference type="EMBL" id="EAQ14229.1"/>
    </source>
</evidence>
<name>A3VB96_9RHOB</name>
<dbReference type="InterPro" id="IPR047730">
    <property type="entry name" value="ABZJ_00895-like"/>
</dbReference>
<protein>
    <submittedName>
        <fullName evidence="2">Uncharacterized protein</fullName>
    </submittedName>
</protein>
<keyword evidence="1" id="KW-1133">Transmembrane helix</keyword>
<dbReference type="HOGENOM" id="CLU_1935496_0_0_5"/>
<proteinExistence type="predicted"/>
<evidence type="ECO:0000313" key="3">
    <source>
        <dbReference type="Proteomes" id="UP000002931"/>
    </source>
</evidence>